<keyword evidence="2" id="KW-1133">Transmembrane helix</keyword>
<evidence type="ECO:0000313" key="3">
    <source>
        <dbReference type="EMBL" id="RXK85804.1"/>
    </source>
</evidence>
<dbReference type="Proteomes" id="UP000290545">
    <property type="component" value="Unassembled WGS sequence"/>
</dbReference>
<protein>
    <recommendedName>
        <fullName evidence="5">Energy transducer TonB</fullName>
    </recommendedName>
</protein>
<keyword evidence="2" id="KW-0472">Membrane</keyword>
<evidence type="ECO:0000256" key="1">
    <source>
        <dbReference type="SAM" id="MobiDB-lite"/>
    </source>
</evidence>
<evidence type="ECO:0000256" key="2">
    <source>
        <dbReference type="SAM" id="Phobius"/>
    </source>
</evidence>
<feature type="region of interest" description="Disordered" evidence="1">
    <location>
        <begin position="49"/>
        <end position="207"/>
    </location>
</feature>
<feature type="compositionally biased region" description="Gly residues" evidence="1">
    <location>
        <begin position="149"/>
        <end position="159"/>
    </location>
</feature>
<feature type="compositionally biased region" description="Low complexity" evidence="1">
    <location>
        <begin position="122"/>
        <end position="139"/>
    </location>
</feature>
<proteinExistence type="predicted"/>
<accession>A0A4Q1D8W3</accession>
<gene>
    <name evidence="3" type="ORF">ESB13_03045</name>
</gene>
<feature type="transmembrane region" description="Helical" evidence="2">
    <location>
        <begin position="12"/>
        <end position="35"/>
    </location>
</feature>
<organism evidence="3 4">
    <name type="scientific">Filimonas effusa</name>
    <dbReference type="NCBI Taxonomy" id="2508721"/>
    <lineage>
        <taxon>Bacteria</taxon>
        <taxon>Pseudomonadati</taxon>
        <taxon>Bacteroidota</taxon>
        <taxon>Chitinophagia</taxon>
        <taxon>Chitinophagales</taxon>
        <taxon>Chitinophagaceae</taxon>
        <taxon>Filimonas</taxon>
    </lineage>
</organism>
<comment type="caution">
    <text evidence="3">The sequence shown here is derived from an EMBL/GenBank/DDBJ whole genome shotgun (WGS) entry which is preliminary data.</text>
</comment>
<dbReference type="EMBL" id="SDHZ01000001">
    <property type="protein sequence ID" value="RXK85804.1"/>
    <property type="molecule type" value="Genomic_DNA"/>
</dbReference>
<name>A0A4Q1D8W3_9BACT</name>
<feature type="compositionally biased region" description="Polar residues" evidence="1">
    <location>
        <begin position="183"/>
        <end position="193"/>
    </location>
</feature>
<reference evidence="3 4" key="1">
    <citation type="submission" date="2019-01" db="EMBL/GenBank/DDBJ databases">
        <title>Filimonas sp. strain TTM-71.</title>
        <authorList>
            <person name="Chen W.-M."/>
        </authorList>
    </citation>
    <scope>NUCLEOTIDE SEQUENCE [LARGE SCALE GENOMIC DNA]</scope>
    <source>
        <strain evidence="3 4">TTM-71</strain>
    </source>
</reference>
<keyword evidence="2" id="KW-0812">Transmembrane</keyword>
<evidence type="ECO:0008006" key="5">
    <source>
        <dbReference type="Google" id="ProtNLM"/>
    </source>
</evidence>
<keyword evidence="4" id="KW-1185">Reference proteome</keyword>
<evidence type="ECO:0000313" key="4">
    <source>
        <dbReference type="Proteomes" id="UP000290545"/>
    </source>
</evidence>
<dbReference type="AlphaFoldDB" id="A0A4Q1D8W3"/>
<sequence>MEANFETQKNMKALGITIGICGLMALMLFFVSWTLPQVQPPVIDEGIEVNLGNSDEGLGDIPPQVPGDPALEANPQSEATPVPPSQADETSDTKMEEDNNVADATPVNASPKPVEKPKATRTTTVKAPAKNNNKPAVATPKPPKPKALYGGGTAQGTGGNNADSYNGVRNQGIAGGHGDQGKPNGNPNSDSYTGNGGTGKSGVAIRSGLQGRRFTRFPSFEDDFNENAKVAVDVIVNRSGVVTSANINPKGTTTTNANIRNIARKKALQLKFNEGSADQQAGTIVFDFKLKG</sequence>